<dbReference type="InterPro" id="IPR008984">
    <property type="entry name" value="SMAD_FHA_dom_sf"/>
</dbReference>
<evidence type="ECO:0000256" key="2">
    <source>
        <dbReference type="SAM" id="MobiDB-lite"/>
    </source>
</evidence>
<feature type="compositionally biased region" description="Polar residues" evidence="2">
    <location>
        <begin position="1"/>
        <end position="19"/>
    </location>
</feature>
<dbReference type="InterPro" id="IPR051176">
    <property type="entry name" value="Cent_Immune-Sig_Mod"/>
</dbReference>
<proteinExistence type="predicted"/>
<dbReference type="PANTHER" id="PTHR15715:SF37">
    <property type="entry name" value="LD47843P"/>
    <property type="match status" value="1"/>
</dbReference>
<feature type="coiled-coil region" evidence="1">
    <location>
        <begin position="278"/>
        <end position="305"/>
    </location>
</feature>
<feature type="region of interest" description="Disordered" evidence="2">
    <location>
        <begin position="191"/>
        <end position="210"/>
    </location>
</feature>
<dbReference type="Gene3D" id="1.10.287.1490">
    <property type="match status" value="1"/>
</dbReference>
<dbReference type="EMBL" id="QEAQ01000122">
    <property type="protein sequence ID" value="TPX55190.1"/>
    <property type="molecule type" value="Genomic_DNA"/>
</dbReference>
<keyword evidence="3" id="KW-0812">Transmembrane</keyword>
<feature type="compositionally biased region" description="Polar residues" evidence="2">
    <location>
        <begin position="255"/>
        <end position="273"/>
    </location>
</feature>
<dbReference type="PANTHER" id="PTHR15715">
    <property type="entry name" value="CENTROSOMAL PROTEIN OF 170 KDA"/>
    <property type="match status" value="1"/>
</dbReference>
<keyword evidence="6" id="KW-1185">Reference proteome</keyword>
<dbReference type="Proteomes" id="UP000318582">
    <property type="component" value="Unassembled WGS sequence"/>
</dbReference>
<feature type="compositionally biased region" description="Basic and acidic residues" evidence="2">
    <location>
        <begin position="481"/>
        <end position="496"/>
    </location>
</feature>
<dbReference type="Pfam" id="PF00498">
    <property type="entry name" value="FHA"/>
    <property type="match status" value="1"/>
</dbReference>
<dbReference type="InterPro" id="IPR000253">
    <property type="entry name" value="FHA_dom"/>
</dbReference>
<dbReference type="SMART" id="SM00240">
    <property type="entry name" value="FHA"/>
    <property type="match status" value="1"/>
</dbReference>
<keyword evidence="3" id="KW-0472">Membrane</keyword>
<feature type="transmembrane region" description="Helical" evidence="3">
    <location>
        <begin position="557"/>
        <end position="576"/>
    </location>
</feature>
<keyword evidence="1" id="KW-0175">Coiled coil</keyword>
<name>A0A507DWE4_9FUNG</name>
<accession>A0A507DWE4</accession>
<dbReference type="STRING" id="109895.A0A507DWE4"/>
<reference evidence="5 6" key="1">
    <citation type="journal article" date="2019" name="Sci. Rep.">
        <title>Comparative genomics of chytrid fungi reveal insights into the obligate biotrophic and pathogenic lifestyle of Synchytrium endobioticum.</title>
        <authorList>
            <person name="van de Vossenberg B.T.L.H."/>
            <person name="Warris S."/>
            <person name="Nguyen H.D.T."/>
            <person name="van Gent-Pelzer M.P.E."/>
            <person name="Joly D.L."/>
            <person name="van de Geest H.C."/>
            <person name="Bonants P.J.M."/>
            <person name="Smith D.S."/>
            <person name="Levesque C.A."/>
            <person name="van der Lee T.A.J."/>
        </authorList>
    </citation>
    <scope>NUCLEOTIDE SEQUENCE [LARGE SCALE GENOMIC DNA]</scope>
    <source>
        <strain evidence="5 6">CBS 809.83</strain>
    </source>
</reference>
<feature type="domain" description="FHA" evidence="4">
    <location>
        <begin position="104"/>
        <end position="160"/>
    </location>
</feature>
<organism evidence="5 6">
    <name type="scientific">Powellomyces hirtus</name>
    <dbReference type="NCBI Taxonomy" id="109895"/>
    <lineage>
        <taxon>Eukaryota</taxon>
        <taxon>Fungi</taxon>
        <taxon>Fungi incertae sedis</taxon>
        <taxon>Chytridiomycota</taxon>
        <taxon>Chytridiomycota incertae sedis</taxon>
        <taxon>Chytridiomycetes</taxon>
        <taxon>Spizellomycetales</taxon>
        <taxon>Powellomycetaceae</taxon>
        <taxon>Powellomyces</taxon>
    </lineage>
</organism>
<evidence type="ECO:0000259" key="4">
    <source>
        <dbReference type="PROSITE" id="PS50006"/>
    </source>
</evidence>
<feature type="compositionally biased region" description="Basic and acidic residues" evidence="2">
    <location>
        <begin position="418"/>
        <end position="438"/>
    </location>
</feature>
<feature type="region of interest" description="Disordered" evidence="2">
    <location>
        <begin position="1"/>
        <end position="61"/>
    </location>
</feature>
<evidence type="ECO:0000313" key="6">
    <source>
        <dbReference type="Proteomes" id="UP000318582"/>
    </source>
</evidence>
<dbReference type="Gene3D" id="2.60.200.20">
    <property type="match status" value="1"/>
</dbReference>
<gene>
    <name evidence="5" type="ORF">PhCBS80983_g05528</name>
</gene>
<evidence type="ECO:0000313" key="5">
    <source>
        <dbReference type="EMBL" id="TPX55190.1"/>
    </source>
</evidence>
<keyword evidence="3" id="KW-1133">Transmembrane helix</keyword>
<dbReference type="AlphaFoldDB" id="A0A507DWE4"/>
<evidence type="ECO:0000256" key="1">
    <source>
        <dbReference type="SAM" id="Coils"/>
    </source>
</evidence>
<dbReference type="PROSITE" id="PS50006">
    <property type="entry name" value="FHA_DOMAIN"/>
    <property type="match status" value="1"/>
</dbReference>
<feature type="region of interest" description="Disordered" evidence="2">
    <location>
        <begin position="252"/>
        <end position="277"/>
    </location>
</feature>
<feature type="region of interest" description="Disordered" evidence="2">
    <location>
        <begin position="415"/>
        <end position="516"/>
    </location>
</feature>
<evidence type="ECO:0000256" key="3">
    <source>
        <dbReference type="SAM" id="Phobius"/>
    </source>
</evidence>
<protein>
    <recommendedName>
        <fullName evidence="4">FHA domain-containing protein</fullName>
    </recommendedName>
</protein>
<comment type="caution">
    <text evidence="5">The sequence shown here is derived from an EMBL/GenBank/DDBJ whole genome shotgun (WGS) entry which is preliminary data.</text>
</comment>
<dbReference type="SUPFAM" id="SSF49879">
    <property type="entry name" value="SMAD/FHA domain"/>
    <property type="match status" value="1"/>
</dbReference>
<sequence length="592" mass="64219">MSTKIRASADSGASSTVNGSVGRALGSDNQTVAKQKGGKEVDGSRRPSRVQIRQPADRDSGAATKRALKTFNYANSALANTPTLVLVSLNDTFATKTIDLFDTVKVGRKLNPKIAPEPNNGIFDSKVLSRNHAEIWFADGKVWVKDVKSSNGTFLNGKRLSEDNMESEPFELQAGARLDFGLDIKNQEETMSNPSAPEIGVEPARGSVGSASTLEGVERSDLSDLLDRELKTADETRVKLLQLKESLETLGPIRSTESLNGSPDGVQSSTEAATRQADETLAKELEEAKLEIQTLANKYNDSLSQAKDWESFKKQVEGHALEVDALKKQNSTIEVVKEEASRWKSRSDLLEGEITALKEKVNSTTARETASIVAESEKNVKALNEELKSIRDQCKTLSSERDQLATEIKALRQSLANAEKESHAQREQNQKLRKEAAETAKNVAALAPSPTPSETASAAKEQRIPTTPGKRDRNARRRAAKSKEKDDSAEVEKPVERTAQVVSDPEDDDGVKYDSNGGNTSTLHVSFSSASQFSVTLPSNVLMTSFTAAYHVLSHQILAIAAIGILSIGGIAYFSLGHEFFDPLMGALSELF</sequence>